<gene>
    <name evidence="2" type="ORF">PHPALM_30477</name>
</gene>
<dbReference type="AlphaFoldDB" id="A0A2P4X523"/>
<keyword evidence="2" id="KW-0695">RNA-directed DNA polymerase</keyword>
<dbReference type="PANTHER" id="PTHR37984">
    <property type="entry name" value="PROTEIN CBG26694"/>
    <property type="match status" value="1"/>
</dbReference>
<dbReference type="GO" id="GO:0003676">
    <property type="term" value="F:nucleic acid binding"/>
    <property type="evidence" value="ECO:0007669"/>
    <property type="project" value="InterPro"/>
</dbReference>
<reference evidence="2 3" key="1">
    <citation type="journal article" date="2017" name="Genome Biol. Evol.">
        <title>Phytophthora megakarya and P. palmivora, closely related causal agents of cacao black pod rot, underwent increases in genome sizes and gene numbers by different mechanisms.</title>
        <authorList>
            <person name="Ali S.S."/>
            <person name="Shao J."/>
            <person name="Lary D.J."/>
            <person name="Kronmiller B."/>
            <person name="Shen D."/>
            <person name="Strem M.D."/>
            <person name="Amoako-Attah I."/>
            <person name="Akrofi A.Y."/>
            <person name="Begoude B.A."/>
            <person name="Ten Hoopen G.M."/>
            <person name="Coulibaly K."/>
            <person name="Kebe B.I."/>
            <person name="Melnick R.L."/>
            <person name="Guiltinan M.J."/>
            <person name="Tyler B.M."/>
            <person name="Meinhardt L.W."/>
            <person name="Bailey B.A."/>
        </authorList>
    </citation>
    <scope>NUCLEOTIDE SEQUENCE [LARGE SCALE GENOMIC DNA]</scope>
    <source>
        <strain evidence="3">sbr112.9</strain>
    </source>
</reference>
<evidence type="ECO:0000313" key="2">
    <source>
        <dbReference type="EMBL" id="POM60636.1"/>
    </source>
</evidence>
<dbReference type="Gene3D" id="3.30.420.10">
    <property type="entry name" value="Ribonuclease H-like superfamily/Ribonuclease H"/>
    <property type="match status" value="1"/>
</dbReference>
<protein>
    <submittedName>
        <fullName evidence="2">Reverse transcriptase</fullName>
    </submittedName>
</protein>
<dbReference type="Proteomes" id="UP000237271">
    <property type="component" value="Unassembled WGS sequence"/>
</dbReference>
<keyword evidence="2" id="KW-0548">Nucleotidyltransferase</keyword>
<sequence>MARDRGIQDLVVVGARESSSNKSKRFNSVRLVHVKREFNQAADYLTSKTLAQGKSWMVEEDAGNEHLEVVSWIQEQLMKPYDEETKSNSEASRSNSNVVAMGFSGEVTLHGPECEPLPSAAQVLATFTRFNIRTREVESSPPMGPLEYQAERWRRIKVLQEGDQYLSDIIAFLKDDLERFSPKRLKTIAKVADLFALDVRGVLYRLARSTRGRPRDAGDELRVVVPELLRGDMLHYAHEAFHGGHQGIARAHEILHSDFYWPGMYADVERHVKECVDCASGKGRPPNPGPSPGNIEPSYPFEEVSMDFMTHFPKSARGNTSLLLFQDMLSRYVMCKPMSSTTAQEVAEVYEQVVFQRFESSSMI</sequence>
<comment type="caution">
    <text evidence="2">The sequence shown here is derived from an EMBL/GenBank/DDBJ whole genome shotgun (WGS) entry which is preliminary data.</text>
</comment>
<proteinExistence type="predicted"/>
<dbReference type="InterPro" id="IPR012337">
    <property type="entry name" value="RNaseH-like_sf"/>
</dbReference>
<dbReference type="InterPro" id="IPR050951">
    <property type="entry name" value="Retrovirus_Pol_polyprotein"/>
</dbReference>
<evidence type="ECO:0000259" key="1">
    <source>
        <dbReference type="Pfam" id="PF17921"/>
    </source>
</evidence>
<organism evidence="2 3">
    <name type="scientific">Phytophthora palmivora</name>
    <dbReference type="NCBI Taxonomy" id="4796"/>
    <lineage>
        <taxon>Eukaryota</taxon>
        <taxon>Sar</taxon>
        <taxon>Stramenopiles</taxon>
        <taxon>Oomycota</taxon>
        <taxon>Peronosporomycetes</taxon>
        <taxon>Peronosporales</taxon>
        <taxon>Peronosporaceae</taxon>
        <taxon>Phytophthora</taxon>
    </lineage>
</organism>
<evidence type="ECO:0000313" key="3">
    <source>
        <dbReference type="Proteomes" id="UP000237271"/>
    </source>
</evidence>
<dbReference type="EMBL" id="NCKW01016844">
    <property type="protein sequence ID" value="POM60636.1"/>
    <property type="molecule type" value="Genomic_DNA"/>
</dbReference>
<keyword evidence="3" id="KW-1185">Reference proteome</keyword>
<dbReference type="Pfam" id="PF17921">
    <property type="entry name" value="Integrase_H2C2"/>
    <property type="match status" value="1"/>
</dbReference>
<feature type="domain" description="Integrase zinc-binding" evidence="1">
    <location>
        <begin position="225"/>
        <end position="282"/>
    </location>
</feature>
<dbReference type="OrthoDB" id="8014485at2759"/>
<dbReference type="FunFam" id="1.10.340.70:FF:000001">
    <property type="entry name" value="Retrovirus-related Pol polyprotein from transposon gypsy-like Protein"/>
    <property type="match status" value="1"/>
</dbReference>
<dbReference type="PANTHER" id="PTHR37984:SF5">
    <property type="entry name" value="PROTEIN NYNRIN-LIKE"/>
    <property type="match status" value="1"/>
</dbReference>
<accession>A0A2P4X523</accession>
<dbReference type="InterPro" id="IPR036397">
    <property type="entry name" value="RNaseH_sf"/>
</dbReference>
<dbReference type="GO" id="GO:0003964">
    <property type="term" value="F:RNA-directed DNA polymerase activity"/>
    <property type="evidence" value="ECO:0007669"/>
    <property type="project" value="UniProtKB-KW"/>
</dbReference>
<dbReference type="InterPro" id="IPR041588">
    <property type="entry name" value="Integrase_H2C2"/>
</dbReference>
<dbReference type="Gene3D" id="1.10.340.70">
    <property type="match status" value="1"/>
</dbReference>
<keyword evidence="2" id="KW-0808">Transferase</keyword>
<dbReference type="SUPFAM" id="SSF53098">
    <property type="entry name" value="Ribonuclease H-like"/>
    <property type="match status" value="1"/>
</dbReference>
<name>A0A2P4X523_9STRA</name>